<name>A0A8W7K9R9_ANOAL</name>
<protein>
    <recommendedName>
        <fullName evidence="2">DUF4806 domain-containing protein</fullName>
    </recommendedName>
</protein>
<feature type="compositionally biased region" description="Polar residues" evidence="1">
    <location>
        <begin position="33"/>
        <end position="49"/>
    </location>
</feature>
<evidence type="ECO:0000313" key="3">
    <source>
        <dbReference type="EnsemblMetazoa" id="AALB016804-PA"/>
    </source>
</evidence>
<reference evidence="3" key="2">
    <citation type="submission" date="2022-08" db="UniProtKB">
        <authorList>
            <consortium name="EnsemblMetazoa"/>
        </authorList>
    </citation>
    <scope>IDENTIFICATION</scope>
    <source>
        <strain evidence="3">STECLA/ALBI9_A</strain>
    </source>
</reference>
<feature type="region of interest" description="Disordered" evidence="1">
    <location>
        <begin position="28"/>
        <end position="52"/>
    </location>
</feature>
<dbReference type="EnsemblMetazoa" id="AALB016804-RA">
    <property type="protein sequence ID" value="AALB016804-PA"/>
    <property type="gene ID" value="AALB016804"/>
</dbReference>
<dbReference type="RefSeq" id="XP_035775272.1">
    <property type="nucleotide sequence ID" value="XM_035919379.1"/>
</dbReference>
<feature type="domain" description="DUF4806" evidence="2">
    <location>
        <begin position="136"/>
        <end position="222"/>
    </location>
</feature>
<proteinExistence type="predicted"/>
<evidence type="ECO:0000259" key="2">
    <source>
        <dbReference type="Pfam" id="PF16064"/>
    </source>
</evidence>
<dbReference type="Pfam" id="PF16064">
    <property type="entry name" value="DUF4806"/>
    <property type="match status" value="1"/>
</dbReference>
<dbReference type="AlphaFoldDB" id="A0A8W7K9R9"/>
<dbReference type="Proteomes" id="UP000069272">
    <property type="component" value="Chromosome 2L"/>
</dbReference>
<accession>A0A8W7K9R9</accession>
<reference evidence="3 4" key="1">
    <citation type="journal article" date="2017" name="G3 (Bethesda)">
        <title>The Physical Genome Mapping of Anopheles albimanus Corrected Scaffold Misassemblies and Identified Interarm Rearrangements in Genus Anopheles.</title>
        <authorList>
            <person name="Artemov G.N."/>
            <person name="Peery A.N."/>
            <person name="Jiang X."/>
            <person name="Tu Z."/>
            <person name="Stegniy V.N."/>
            <person name="Sharakhova M.V."/>
            <person name="Sharakhov I.V."/>
        </authorList>
    </citation>
    <scope>NUCLEOTIDE SEQUENCE [LARGE SCALE GENOMIC DNA]</scope>
    <source>
        <strain evidence="3 4">ALBI9_A</strain>
    </source>
</reference>
<evidence type="ECO:0000256" key="1">
    <source>
        <dbReference type="SAM" id="MobiDB-lite"/>
    </source>
</evidence>
<evidence type="ECO:0000313" key="4">
    <source>
        <dbReference type="Proteomes" id="UP000069272"/>
    </source>
</evidence>
<keyword evidence="4" id="KW-1185">Reference proteome</keyword>
<organism evidence="3 4">
    <name type="scientific">Anopheles albimanus</name>
    <name type="common">New world malaria mosquito</name>
    <dbReference type="NCBI Taxonomy" id="7167"/>
    <lineage>
        <taxon>Eukaryota</taxon>
        <taxon>Metazoa</taxon>
        <taxon>Ecdysozoa</taxon>
        <taxon>Arthropoda</taxon>
        <taxon>Hexapoda</taxon>
        <taxon>Insecta</taxon>
        <taxon>Pterygota</taxon>
        <taxon>Neoptera</taxon>
        <taxon>Endopterygota</taxon>
        <taxon>Diptera</taxon>
        <taxon>Nematocera</taxon>
        <taxon>Culicoidea</taxon>
        <taxon>Culicidae</taxon>
        <taxon>Anophelinae</taxon>
        <taxon>Anopheles</taxon>
    </lineage>
</organism>
<sequence>MSLHGGSPVIEGDLVEDRSEDHLFTYDPESEEQVSTIPIESSEASQSYPVETVPDSDRSMLVAIKALVETLMVKNDMIEKQNGEIEKQNAKIVEQNALTELENAGLIKKIDALDGIFCNLNAQQFSAAKDYVATPSFTFEPVKTIEQLVELEKKLNDESYRSELVAWLVFNVVGKNSQKRMSSCLDVLFSRELLINCSWAGMSRDKTKKAALRNQRNIMNLFKAIGTTLQQKVDDRIVTKFFIQKLKGAKERFLVYKKIERDNHESTDDVTINVADSSNMVTESLDDSESGMSFEVEILQ</sequence>
<dbReference type="GeneID" id="118457640"/>
<dbReference type="InterPro" id="IPR032071">
    <property type="entry name" value="DUF4806"/>
</dbReference>